<keyword evidence="3" id="KW-1185">Reference proteome</keyword>
<keyword evidence="1" id="KW-0812">Transmembrane</keyword>
<dbReference type="OrthoDB" id="5193943at2759"/>
<feature type="transmembrane region" description="Helical" evidence="1">
    <location>
        <begin position="111"/>
        <end position="129"/>
    </location>
</feature>
<dbReference type="Proteomes" id="UP000235786">
    <property type="component" value="Unassembled WGS sequence"/>
</dbReference>
<proteinExistence type="predicted"/>
<keyword evidence="1" id="KW-1133">Transmembrane helix</keyword>
<dbReference type="EMBL" id="KZ613960">
    <property type="protein sequence ID" value="PMD31975.1"/>
    <property type="molecule type" value="Genomic_DNA"/>
</dbReference>
<feature type="transmembrane region" description="Helical" evidence="1">
    <location>
        <begin position="50"/>
        <end position="69"/>
    </location>
</feature>
<evidence type="ECO:0000256" key="1">
    <source>
        <dbReference type="SAM" id="Phobius"/>
    </source>
</evidence>
<dbReference type="AlphaFoldDB" id="A0A2J6R0D3"/>
<feature type="transmembrane region" description="Helical" evidence="1">
    <location>
        <begin position="187"/>
        <end position="205"/>
    </location>
</feature>
<keyword evidence="1" id="KW-0472">Membrane</keyword>
<name>A0A2J6R0D3_HYAVF</name>
<gene>
    <name evidence="2" type="ORF">L207DRAFT_572289</name>
</gene>
<feature type="transmembrane region" description="Helical" evidence="1">
    <location>
        <begin position="149"/>
        <end position="166"/>
    </location>
</feature>
<evidence type="ECO:0000313" key="3">
    <source>
        <dbReference type="Proteomes" id="UP000235786"/>
    </source>
</evidence>
<reference evidence="2 3" key="1">
    <citation type="submission" date="2016-04" db="EMBL/GenBank/DDBJ databases">
        <title>A degradative enzymes factory behind the ericoid mycorrhizal symbiosis.</title>
        <authorList>
            <consortium name="DOE Joint Genome Institute"/>
            <person name="Martino E."/>
            <person name="Morin E."/>
            <person name="Grelet G."/>
            <person name="Kuo A."/>
            <person name="Kohler A."/>
            <person name="Daghino S."/>
            <person name="Barry K."/>
            <person name="Choi C."/>
            <person name="Cichocki N."/>
            <person name="Clum A."/>
            <person name="Copeland A."/>
            <person name="Hainaut M."/>
            <person name="Haridas S."/>
            <person name="Labutti K."/>
            <person name="Lindquist E."/>
            <person name="Lipzen A."/>
            <person name="Khouja H.-R."/>
            <person name="Murat C."/>
            <person name="Ohm R."/>
            <person name="Olson A."/>
            <person name="Spatafora J."/>
            <person name="Veneault-Fourrey C."/>
            <person name="Henrissat B."/>
            <person name="Grigoriev I."/>
            <person name="Martin F."/>
            <person name="Perotto S."/>
        </authorList>
    </citation>
    <scope>NUCLEOTIDE SEQUENCE [LARGE SCALE GENOMIC DNA]</scope>
    <source>
        <strain evidence="2 3">F</strain>
    </source>
</reference>
<accession>A0A2J6R0D3</accession>
<feature type="transmembrane region" description="Helical" evidence="1">
    <location>
        <begin position="17"/>
        <end position="38"/>
    </location>
</feature>
<sequence>MYAIEELVISNKPRLDLAWHLFIYVPLVLRPQFMRHFTSSKYAKYGKLPYIPLLLHIILGVVVVFRYQFKALASGEPPVPDVLDVAIGITNAIVSWRLCKYESRGNPRIARVGFQVMGLMVLFPAIMCYKTASPVWYNALAKMHNAFVYVRWLLIIGPALGVFDGYHELYTISVFFGGMLGVWEGRFPWDGILGVPLALVFHMGLVLMERFTSSVIAPESSHSNVLLRLILLIGLVEVGTYKTPSQRKVAPGYSKEIGDTKHDT</sequence>
<evidence type="ECO:0000313" key="2">
    <source>
        <dbReference type="EMBL" id="PMD31975.1"/>
    </source>
</evidence>
<organism evidence="2 3">
    <name type="scientific">Hyaloscypha variabilis (strain UAMH 11265 / GT02V1 / F)</name>
    <name type="common">Meliniomyces variabilis</name>
    <dbReference type="NCBI Taxonomy" id="1149755"/>
    <lineage>
        <taxon>Eukaryota</taxon>
        <taxon>Fungi</taxon>
        <taxon>Dikarya</taxon>
        <taxon>Ascomycota</taxon>
        <taxon>Pezizomycotina</taxon>
        <taxon>Leotiomycetes</taxon>
        <taxon>Helotiales</taxon>
        <taxon>Hyaloscyphaceae</taxon>
        <taxon>Hyaloscypha</taxon>
        <taxon>Hyaloscypha variabilis</taxon>
    </lineage>
</organism>
<protein>
    <submittedName>
        <fullName evidence="2">Uncharacterized protein</fullName>
    </submittedName>
</protein>